<keyword evidence="8 12" id="KW-0812">Transmembrane</keyword>
<keyword evidence="9 12" id="KW-0201">Cytochrome c-type biogenesis</keyword>
<dbReference type="OrthoDB" id="7874534at2"/>
<comment type="subcellular location">
    <subcellularLocation>
        <location evidence="2 12">Cell inner membrane</location>
        <topology evidence="2 12">Single-pass membrane protein</topology>
    </subcellularLocation>
</comment>
<evidence type="ECO:0000256" key="4">
    <source>
        <dbReference type="ARBA" id="ARBA00016461"/>
    </source>
</evidence>
<evidence type="ECO:0000256" key="7">
    <source>
        <dbReference type="ARBA" id="ARBA00022519"/>
    </source>
</evidence>
<evidence type="ECO:0000256" key="2">
    <source>
        <dbReference type="ARBA" id="ARBA00004377"/>
    </source>
</evidence>
<evidence type="ECO:0000256" key="9">
    <source>
        <dbReference type="ARBA" id="ARBA00022748"/>
    </source>
</evidence>
<accession>A0A1H3KDD5</accession>
<dbReference type="GO" id="GO:0005886">
    <property type="term" value="C:plasma membrane"/>
    <property type="evidence" value="ECO:0007669"/>
    <property type="project" value="UniProtKB-SubCell"/>
</dbReference>
<keyword evidence="11 12" id="KW-0472">Membrane</keyword>
<proteinExistence type="inferred from homology"/>
<comment type="function">
    <text evidence="1 12">Required for the export of heme to the periplasm for the biogenesis of c-type cytochromes.</text>
</comment>
<evidence type="ECO:0000256" key="11">
    <source>
        <dbReference type="ARBA" id="ARBA00023136"/>
    </source>
</evidence>
<evidence type="ECO:0000256" key="5">
    <source>
        <dbReference type="ARBA" id="ARBA00022448"/>
    </source>
</evidence>
<evidence type="ECO:0000256" key="10">
    <source>
        <dbReference type="ARBA" id="ARBA00022989"/>
    </source>
</evidence>
<dbReference type="GO" id="GO:0015886">
    <property type="term" value="P:heme transport"/>
    <property type="evidence" value="ECO:0007669"/>
    <property type="project" value="InterPro"/>
</dbReference>
<dbReference type="GeneID" id="78124556"/>
<protein>
    <recommendedName>
        <fullName evidence="4 12">Heme exporter protein D</fullName>
    </recommendedName>
</protein>
<organism evidence="13 14">
    <name type="scientific">Lentibacter algarum</name>
    <dbReference type="NCBI Taxonomy" id="576131"/>
    <lineage>
        <taxon>Bacteria</taxon>
        <taxon>Pseudomonadati</taxon>
        <taxon>Pseudomonadota</taxon>
        <taxon>Alphaproteobacteria</taxon>
        <taxon>Rhodobacterales</taxon>
        <taxon>Roseobacteraceae</taxon>
        <taxon>Lentibacter</taxon>
    </lineage>
</organism>
<gene>
    <name evidence="13" type="ORF">SAMN05444486_102485</name>
</gene>
<dbReference type="AlphaFoldDB" id="A0A1H3KDD5"/>
<evidence type="ECO:0000256" key="8">
    <source>
        <dbReference type="ARBA" id="ARBA00022692"/>
    </source>
</evidence>
<dbReference type="STRING" id="576131.SAMN05444486_102485"/>
<dbReference type="Proteomes" id="UP000199026">
    <property type="component" value="Unassembled WGS sequence"/>
</dbReference>
<dbReference type="InterPro" id="IPR007078">
    <property type="entry name" value="Haem_export_protD_CcmD"/>
</dbReference>
<evidence type="ECO:0000256" key="6">
    <source>
        <dbReference type="ARBA" id="ARBA00022475"/>
    </source>
</evidence>
<dbReference type="GO" id="GO:0017004">
    <property type="term" value="P:cytochrome complex assembly"/>
    <property type="evidence" value="ECO:0007669"/>
    <property type="project" value="UniProtKB-KW"/>
</dbReference>
<keyword evidence="10 12" id="KW-1133">Transmembrane helix</keyword>
<keyword evidence="6 12" id="KW-1003">Cell membrane</keyword>
<evidence type="ECO:0000256" key="12">
    <source>
        <dbReference type="RuleBase" id="RU363101"/>
    </source>
</evidence>
<dbReference type="NCBIfam" id="TIGR03141">
    <property type="entry name" value="cytochro_ccmD"/>
    <property type="match status" value="1"/>
</dbReference>
<evidence type="ECO:0000313" key="13">
    <source>
        <dbReference type="EMBL" id="SDY50252.1"/>
    </source>
</evidence>
<name>A0A1H3KDD5_9RHOB</name>
<evidence type="ECO:0000256" key="1">
    <source>
        <dbReference type="ARBA" id="ARBA00002442"/>
    </source>
</evidence>
<evidence type="ECO:0000313" key="14">
    <source>
        <dbReference type="Proteomes" id="UP000199026"/>
    </source>
</evidence>
<keyword evidence="7 12" id="KW-0997">Cell inner membrane</keyword>
<dbReference type="Pfam" id="PF04995">
    <property type="entry name" value="CcmD"/>
    <property type="match status" value="1"/>
</dbReference>
<keyword evidence="14" id="KW-1185">Reference proteome</keyword>
<keyword evidence="5 12" id="KW-0813">Transport</keyword>
<evidence type="ECO:0000256" key="3">
    <source>
        <dbReference type="ARBA" id="ARBA00008741"/>
    </source>
</evidence>
<dbReference type="RefSeq" id="WP_089890373.1">
    <property type="nucleotide sequence ID" value="NZ_CANLAN010000004.1"/>
</dbReference>
<sequence length="52" mass="5758">MMPDLGKYAVEVLSAYAVSIGLIVAIVLLSLSRARRVKAELNEIENRRKSRG</sequence>
<dbReference type="EMBL" id="FNPR01000002">
    <property type="protein sequence ID" value="SDY50252.1"/>
    <property type="molecule type" value="Genomic_DNA"/>
</dbReference>
<feature type="transmembrane region" description="Helical" evidence="12">
    <location>
        <begin position="12"/>
        <end position="31"/>
    </location>
</feature>
<comment type="similarity">
    <text evidence="3 12">Belongs to the CcmD/CycX/HelD family.</text>
</comment>
<reference evidence="13 14" key="1">
    <citation type="submission" date="2016-10" db="EMBL/GenBank/DDBJ databases">
        <authorList>
            <person name="de Groot N.N."/>
        </authorList>
    </citation>
    <scope>NUCLEOTIDE SEQUENCE [LARGE SCALE GENOMIC DNA]</scope>
    <source>
        <strain evidence="13 14">DSM 24677</strain>
    </source>
</reference>